<dbReference type="InterPro" id="IPR036259">
    <property type="entry name" value="MFS_trans_sf"/>
</dbReference>
<dbReference type="Proteomes" id="UP001652623">
    <property type="component" value="Chromosome 10"/>
</dbReference>
<keyword evidence="5 9" id="KW-0812">Transmembrane</keyword>
<evidence type="ECO:0000256" key="1">
    <source>
        <dbReference type="ARBA" id="ARBA00004141"/>
    </source>
</evidence>
<comment type="subcellular location">
    <subcellularLocation>
        <location evidence="1">Membrane</location>
        <topology evidence="1">Multi-pass membrane protein</topology>
    </subcellularLocation>
</comment>
<dbReference type="PANTHER" id="PTHR48021">
    <property type="match status" value="1"/>
</dbReference>
<gene>
    <name evidence="12" type="primary">LOC132799054</name>
</gene>
<dbReference type="Pfam" id="PF00083">
    <property type="entry name" value="Sugar_tr"/>
    <property type="match status" value="1"/>
</dbReference>
<keyword evidence="3" id="KW-0813">Transport</keyword>
<comment type="similarity">
    <text evidence="2">Belongs to the major facilitator superfamily. Sugar transporter (TC 2.A.1.1) family.</text>
</comment>
<dbReference type="InterPro" id="IPR020846">
    <property type="entry name" value="MFS_dom"/>
</dbReference>
<dbReference type="PANTHER" id="PTHR48021:SF93">
    <property type="entry name" value="SUGAR TRANSPORTER ERD6-LIKE 1-RELATED"/>
    <property type="match status" value="1"/>
</dbReference>
<dbReference type="RefSeq" id="XP_060668352.1">
    <property type="nucleotide sequence ID" value="XM_060812369.1"/>
</dbReference>
<dbReference type="GeneID" id="132799054"/>
<proteinExistence type="inferred from homology"/>
<protein>
    <submittedName>
        <fullName evidence="12">Sugar transporter ERD6-like 9 isoform X2</fullName>
    </submittedName>
</protein>
<dbReference type="PROSITE" id="PS50850">
    <property type="entry name" value="MFS"/>
    <property type="match status" value="1"/>
</dbReference>
<dbReference type="PROSITE" id="PS00217">
    <property type="entry name" value="SUGAR_TRANSPORT_2"/>
    <property type="match status" value="1"/>
</dbReference>
<dbReference type="Gene3D" id="1.20.1250.20">
    <property type="entry name" value="MFS general substrate transporter like domains"/>
    <property type="match status" value="1"/>
</dbReference>
<evidence type="ECO:0000256" key="5">
    <source>
        <dbReference type="ARBA" id="ARBA00022692"/>
    </source>
</evidence>
<keyword evidence="7 9" id="KW-0472">Membrane</keyword>
<dbReference type="InterPro" id="IPR005829">
    <property type="entry name" value="Sugar_transporter_CS"/>
</dbReference>
<evidence type="ECO:0000256" key="9">
    <source>
        <dbReference type="SAM" id="Phobius"/>
    </source>
</evidence>
<feature type="region of interest" description="Disordered" evidence="8">
    <location>
        <begin position="1"/>
        <end position="30"/>
    </location>
</feature>
<feature type="transmembrane region" description="Helical" evidence="9">
    <location>
        <begin position="70"/>
        <end position="94"/>
    </location>
</feature>
<feature type="transmembrane region" description="Helical" evidence="9">
    <location>
        <begin position="269"/>
        <end position="295"/>
    </location>
</feature>
<keyword evidence="11" id="KW-1185">Reference proteome</keyword>
<organism evidence="11 12">
    <name type="scientific">Ziziphus jujuba</name>
    <name type="common">Chinese jujube</name>
    <name type="synonym">Ziziphus sativa</name>
    <dbReference type="NCBI Taxonomy" id="326968"/>
    <lineage>
        <taxon>Eukaryota</taxon>
        <taxon>Viridiplantae</taxon>
        <taxon>Streptophyta</taxon>
        <taxon>Embryophyta</taxon>
        <taxon>Tracheophyta</taxon>
        <taxon>Spermatophyta</taxon>
        <taxon>Magnoliopsida</taxon>
        <taxon>eudicotyledons</taxon>
        <taxon>Gunneridae</taxon>
        <taxon>Pentapetalae</taxon>
        <taxon>rosids</taxon>
        <taxon>fabids</taxon>
        <taxon>Rosales</taxon>
        <taxon>Rhamnaceae</taxon>
        <taxon>Paliureae</taxon>
        <taxon>Ziziphus</taxon>
    </lineage>
</organism>
<dbReference type="InterPro" id="IPR050549">
    <property type="entry name" value="MFS_Trehalose_Transporter"/>
</dbReference>
<name>A0ABM3ZV62_ZIZJJ</name>
<keyword evidence="6 9" id="KW-1133">Transmembrane helix</keyword>
<sequence>MRENMEEGLLTRSPMLEESKSEADDDTQSNDSPATIVVVLSTLVALCGSISCGCILGYTSPAESGIIQDLGLSFATYSVFGSIVTVGGVVGGLVNGRITDLIGRRGTMWFSEIVCMAGWFLIAFAKNARWLDLGRVLLGFGMGVLYYVVPVYIAEITPTNLRGTFTTGNQFMNCFGILLMYCIGDSVTWRALAVIGAIPCMLQILGLFFIPESPRWLAKVGKHEELEASLQSLRGKNADISQEAANIIDHTKTYQKHSERFLDLFQRRYALSLTVGVGLMVLQQLGGSSAIVFYASSIFSDGGFSSSIGTITVAIMQIPANGLSLLLTDKLGRRPLLMVHPQTPDTFTYRVGLALCTSYPIYLSLLHSGHRPVEEANSHYGVYRHPGVWCSISIRDGRITMGYNVRDIPRKYKGFSWKPSELGKLVIFLDSYIHFQFYDGVEFIRNIFHILCYLLFSCCVCCKVSARD</sequence>
<dbReference type="InterPro" id="IPR005828">
    <property type="entry name" value="MFS_sugar_transport-like"/>
</dbReference>
<feature type="domain" description="Major facilitator superfamily (MFS) profile" evidence="10">
    <location>
        <begin position="37"/>
        <end position="468"/>
    </location>
</feature>
<feature type="transmembrane region" description="Helical" evidence="9">
    <location>
        <begin position="106"/>
        <end position="124"/>
    </location>
</feature>
<accession>A0ABM3ZV62</accession>
<evidence type="ECO:0000256" key="8">
    <source>
        <dbReference type="SAM" id="MobiDB-lite"/>
    </source>
</evidence>
<keyword evidence="4" id="KW-0762">Sugar transport</keyword>
<evidence type="ECO:0000256" key="3">
    <source>
        <dbReference type="ARBA" id="ARBA00022448"/>
    </source>
</evidence>
<evidence type="ECO:0000256" key="7">
    <source>
        <dbReference type="ARBA" id="ARBA00023136"/>
    </source>
</evidence>
<reference evidence="12" key="1">
    <citation type="submission" date="2025-08" db="UniProtKB">
        <authorList>
            <consortium name="RefSeq"/>
        </authorList>
    </citation>
    <scope>IDENTIFICATION</scope>
    <source>
        <tissue evidence="12">Seedling</tissue>
    </source>
</reference>
<feature type="transmembrane region" description="Helical" evidence="9">
    <location>
        <begin position="34"/>
        <end position="58"/>
    </location>
</feature>
<feature type="transmembrane region" description="Helical" evidence="9">
    <location>
        <begin position="189"/>
        <end position="210"/>
    </location>
</feature>
<evidence type="ECO:0000313" key="11">
    <source>
        <dbReference type="Proteomes" id="UP001652623"/>
    </source>
</evidence>
<dbReference type="SUPFAM" id="SSF103473">
    <property type="entry name" value="MFS general substrate transporter"/>
    <property type="match status" value="1"/>
</dbReference>
<feature type="transmembrane region" description="Helical" evidence="9">
    <location>
        <begin position="307"/>
        <end position="327"/>
    </location>
</feature>
<evidence type="ECO:0000259" key="10">
    <source>
        <dbReference type="PROSITE" id="PS50850"/>
    </source>
</evidence>
<evidence type="ECO:0000256" key="6">
    <source>
        <dbReference type="ARBA" id="ARBA00022989"/>
    </source>
</evidence>
<evidence type="ECO:0000313" key="12">
    <source>
        <dbReference type="RefSeq" id="XP_060668352.1"/>
    </source>
</evidence>
<feature type="transmembrane region" description="Helical" evidence="9">
    <location>
        <begin position="136"/>
        <end position="154"/>
    </location>
</feature>
<evidence type="ECO:0000256" key="4">
    <source>
        <dbReference type="ARBA" id="ARBA00022597"/>
    </source>
</evidence>
<evidence type="ECO:0000256" key="2">
    <source>
        <dbReference type="ARBA" id="ARBA00010992"/>
    </source>
</evidence>